<feature type="transmembrane region" description="Helical" evidence="1">
    <location>
        <begin position="7"/>
        <end position="24"/>
    </location>
</feature>
<feature type="transmembrane region" description="Helical" evidence="1">
    <location>
        <begin position="44"/>
        <end position="60"/>
    </location>
</feature>
<dbReference type="InterPro" id="IPR027417">
    <property type="entry name" value="P-loop_NTPase"/>
</dbReference>
<keyword evidence="1" id="KW-1133">Transmembrane helix</keyword>
<dbReference type="InterPro" id="IPR003439">
    <property type="entry name" value="ABC_transporter-like_ATP-bd"/>
</dbReference>
<evidence type="ECO:0000256" key="1">
    <source>
        <dbReference type="SAM" id="Phobius"/>
    </source>
</evidence>
<dbReference type="Gene3D" id="3.40.50.300">
    <property type="entry name" value="P-loop containing nucleotide triphosphate hydrolases"/>
    <property type="match status" value="1"/>
</dbReference>
<evidence type="ECO:0000313" key="3">
    <source>
        <dbReference type="EMBL" id="OEU19391.1"/>
    </source>
</evidence>
<dbReference type="OrthoDB" id="432685at2759"/>
<dbReference type="PANTHER" id="PTHR43119:SF1">
    <property type="entry name" value="ABC TRANSPORTER DOMAIN-CONTAINING PROTEIN"/>
    <property type="match status" value="1"/>
</dbReference>
<dbReference type="EMBL" id="KV784355">
    <property type="protein sequence ID" value="OEU19391.1"/>
    <property type="molecule type" value="Genomic_DNA"/>
</dbReference>
<dbReference type="PANTHER" id="PTHR43119">
    <property type="entry name" value="ABC TRANSPORT PROTEIN ATP-BINDING COMPONENT-RELATED"/>
    <property type="match status" value="1"/>
</dbReference>
<keyword evidence="1" id="KW-0812">Transmembrane</keyword>
<evidence type="ECO:0000313" key="4">
    <source>
        <dbReference type="Proteomes" id="UP000095751"/>
    </source>
</evidence>
<proteinExistence type="predicted"/>
<organism evidence="3 4">
    <name type="scientific">Fragilariopsis cylindrus CCMP1102</name>
    <dbReference type="NCBI Taxonomy" id="635003"/>
    <lineage>
        <taxon>Eukaryota</taxon>
        <taxon>Sar</taxon>
        <taxon>Stramenopiles</taxon>
        <taxon>Ochrophyta</taxon>
        <taxon>Bacillariophyta</taxon>
        <taxon>Bacillariophyceae</taxon>
        <taxon>Bacillariophycidae</taxon>
        <taxon>Bacillariales</taxon>
        <taxon>Bacillariaceae</taxon>
        <taxon>Fragilariopsis</taxon>
    </lineage>
</organism>
<dbReference type="GO" id="GO:0016887">
    <property type="term" value="F:ATP hydrolysis activity"/>
    <property type="evidence" value="ECO:0007669"/>
    <property type="project" value="InterPro"/>
</dbReference>
<evidence type="ECO:0000259" key="2">
    <source>
        <dbReference type="Pfam" id="PF00005"/>
    </source>
</evidence>
<dbReference type="InParanoid" id="A0A1E7FMK2"/>
<dbReference type="AlphaFoldDB" id="A0A1E7FMK2"/>
<accession>A0A1E7FMK2</accession>
<dbReference type="KEGG" id="fcy:FRACYDRAFT_235446"/>
<gene>
    <name evidence="3" type="ORF">FRACYDRAFT_235446</name>
</gene>
<dbReference type="SUPFAM" id="SSF52540">
    <property type="entry name" value="P-loop containing nucleoside triphosphate hydrolases"/>
    <property type="match status" value="1"/>
</dbReference>
<dbReference type="CDD" id="cd00267">
    <property type="entry name" value="ABC_ATPase"/>
    <property type="match status" value="1"/>
</dbReference>
<feature type="domain" description="ABC transporter" evidence="2">
    <location>
        <begin position="140"/>
        <end position="213"/>
    </location>
</feature>
<sequence>MYFIAMCSFGVVLMEMYLGLYMCFDSRSMLQTDLLTKRDKKPNVLAMISSSCVGFCRIFCHRRIGSRRISSSFSLHLDDESTYLAPQGALSVLMASNNGRDQGKVVISSEKLSYGFEVGVDEEGEKKEGENEKSIRILFENLSFKIYAGEMALVTGPSGVGKSTLLRILAGLTDADAEKIKLYGNTQESYANMALWRKKVRYVPQTKVDIPGTPNDFMRMITTFNTWKIENSSNSSPSLSDIKSTTRQLARNWGMNTNLLDSEMDRYLSGWRIAETASCNFIGFPLSYSVNVIFVGMSQPSAP</sequence>
<protein>
    <recommendedName>
        <fullName evidence="2">ABC transporter domain-containing protein</fullName>
    </recommendedName>
</protein>
<keyword evidence="1" id="KW-0472">Membrane</keyword>
<dbReference type="Pfam" id="PF00005">
    <property type="entry name" value="ABC_tran"/>
    <property type="match status" value="1"/>
</dbReference>
<reference evidence="3 4" key="1">
    <citation type="submission" date="2016-09" db="EMBL/GenBank/DDBJ databases">
        <title>Extensive genetic diversity and differential bi-allelic expression allows diatom success in the polar Southern Ocean.</title>
        <authorList>
            <consortium name="DOE Joint Genome Institute"/>
            <person name="Mock T."/>
            <person name="Otillar R.P."/>
            <person name="Strauss J."/>
            <person name="Dupont C."/>
            <person name="Frickenhaus S."/>
            <person name="Maumus F."/>
            <person name="Mcmullan M."/>
            <person name="Sanges R."/>
            <person name="Schmutz J."/>
            <person name="Toseland A."/>
            <person name="Valas R."/>
            <person name="Veluchamy A."/>
            <person name="Ward B.J."/>
            <person name="Allen A."/>
            <person name="Barry K."/>
            <person name="Falciatore A."/>
            <person name="Ferrante M."/>
            <person name="Fortunato A.E."/>
            <person name="Gloeckner G."/>
            <person name="Gruber A."/>
            <person name="Hipkin R."/>
            <person name="Janech M."/>
            <person name="Kroth P."/>
            <person name="Leese F."/>
            <person name="Lindquist E."/>
            <person name="Lyon B.R."/>
            <person name="Martin J."/>
            <person name="Mayer C."/>
            <person name="Parker M."/>
            <person name="Quesneville H."/>
            <person name="Raymond J."/>
            <person name="Uhlig C."/>
            <person name="Valentin K.U."/>
            <person name="Worden A.Z."/>
            <person name="Armbrust E.V."/>
            <person name="Bowler C."/>
            <person name="Green B."/>
            <person name="Moulton V."/>
            <person name="Van Oosterhout C."/>
            <person name="Grigoriev I."/>
        </authorList>
    </citation>
    <scope>NUCLEOTIDE SEQUENCE [LARGE SCALE GENOMIC DNA]</scope>
    <source>
        <strain evidence="3 4">CCMP1102</strain>
    </source>
</reference>
<dbReference type="GO" id="GO:0005524">
    <property type="term" value="F:ATP binding"/>
    <property type="evidence" value="ECO:0007669"/>
    <property type="project" value="InterPro"/>
</dbReference>
<keyword evidence="4" id="KW-1185">Reference proteome</keyword>
<name>A0A1E7FMK2_9STRA</name>
<dbReference type="Proteomes" id="UP000095751">
    <property type="component" value="Unassembled WGS sequence"/>
</dbReference>